<dbReference type="InterPro" id="IPR000836">
    <property type="entry name" value="PRTase_dom"/>
</dbReference>
<dbReference type="PANTHER" id="PTHR43363">
    <property type="entry name" value="HYPOXANTHINE PHOSPHORIBOSYLTRANSFERASE"/>
    <property type="match status" value="1"/>
</dbReference>
<proteinExistence type="predicted"/>
<dbReference type="STRING" id="1802055.A3A74_03305"/>
<dbReference type="SUPFAM" id="SSF53271">
    <property type="entry name" value="PRTase-like"/>
    <property type="match status" value="1"/>
</dbReference>
<comment type="caution">
    <text evidence="4">The sequence shown here is derived from an EMBL/GenBank/DDBJ whole genome shotgun (WGS) entry which is preliminary data.</text>
</comment>
<evidence type="ECO:0000256" key="1">
    <source>
        <dbReference type="ARBA" id="ARBA00022676"/>
    </source>
</evidence>
<organism evidence="4 5">
    <name type="scientific">Candidatus Roizmanbacteria bacterium RIFCSPLOWO2_01_FULL_35_13</name>
    <dbReference type="NCBI Taxonomy" id="1802055"/>
    <lineage>
        <taxon>Bacteria</taxon>
        <taxon>Candidatus Roizmaniibacteriota</taxon>
    </lineage>
</organism>
<dbReference type="AlphaFoldDB" id="A0A1F7IDA5"/>
<keyword evidence="2" id="KW-0808">Transferase</keyword>
<reference evidence="4 5" key="1">
    <citation type="journal article" date="2016" name="Nat. Commun.">
        <title>Thousands of microbial genomes shed light on interconnected biogeochemical processes in an aquifer system.</title>
        <authorList>
            <person name="Anantharaman K."/>
            <person name="Brown C.T."/>
            <person name="Hug L.A."/>
            <person name="Sharon I."/>
            <person name="Castelle C.J."/>
            <person name="Probst A.J."/>
            <person name="Thomas B.C."/>
            <person name="Singh A."/>
            <person name="Wilkins M.J."/>
            <person name="Karaoz U."/>
            <person name="Brodie E.L."/>
            <person name="Williams K.H."/>
            <person name="Hubbard S.S."/>
            <person name="Banfield J.F."/>
        </authorList>
    </citation>
    <scope>NUCLEOTIDE SEQUENCE [LARGE SCALE GENOMIC DNA]</scope>
</reference>
<dbReference type="InterPro" id="IPR029057">
    <property type="entry name" value="PRTase-like"/>
</dbReference>
<evidence type="ECO:0000259" key="3">
    <source>
        <dbReference type="Pfam" id="PF00156"/>
    </source>
</evidence>
<feature type="domain" description="Phosphoribosyltransferase" evidence="3">
    <location>
        <begin position="18"/>
        <end position="116"/>
    </location>
</feature>
<accession>A0A1F7IDA5</accession>
<keyword evidence="1" id="KW-0328">Glycosyltransferase</keyword>
<evidence type="ECO:0000313" key="5">
    <source>
        <dbReference type="Proteomes" id="UP000179270"/>
    </source>
</evidence>
<name>A0A1F7IDA5_9BACT</name>
<evidence type="ECO:0000313" key="4">
    <source>
        <dbReference type="EMBL" id="OGK41335.1"/>
    </source>
</evidence>
<dbReference type="PANTHER" id="PTHR43363:SF1">
    <property type="entry name" value="HYPOXANTHINE-GUANINE PHOSPHORIBOSYLTRANSFERASE"/>
    <property type="match status" value="1"/>
</dbReference>
<dbReference type="EMBL" id="MGAF01000019">
    <property type="protein sequence ID" value="OGK41335.1"/>
    <property type="molecule type" value="Genomic_DNA"/>
</dbReference>
<dbReference type="Proteomes" id="UP000179270">
    <property type="component" value="Unassembled WGS sequence"/>
</dbReference>
<sequence length="187" mass="21894">MKFYKVSWEELNKDCLELYKKIKHINFDRILCISRGGLVWARMFSDLLNIPVSHLTAISYTGIHQRKDVKITELPNHGYLKNQVLLVVDEIGDHGKTLAAVNKFLKSIKIKKFYSLSPIIREYTDPKPDFYLHIKKEWIIFPYIIVYNAGLMVKNIFFGAEKSGKKLHALLFENLSYFLILVKKLML</sequence>
<dbReference type="CDD" id="cd06223">
    <property type="entry name" value="PRTases_typeI"/>
    <property type="match status" value="1"/>
</dbReference>
<dbReference type="Gene3D" id="3.40.50.2020">
    <property type="match status" value="1"/>
</dbReference>
<protein>
    <recommendedName>
        <fullName evidence="3">Phosphoribosyltransferase domain-containing protein</fullName>
    </recommendedName>
</protein>
<evidence type="ECO:0000256" key="2">
    <source>
        <dbReference type="ARBA" id="ARBA00022679"/>
    </source>
</evidence>
<dbReference type="GO" id="GO:0016757">
    <property type="term" value="F:glycosyltransferase activity"/>
    <property type="evidence" value="ECO:0007669"/>
    <property type="project" value="UniProtKB-KW"/>
</dbReference>
<dbReference type="Pfam" id="PF00156">
    <property type="entry name" value="Pribosyltran"/>
    <property type="match status" value="1"/>
</dbReference>
<gene>
    <name evidence="4" type="ORF">A3A74_03305</name>
</gene>